<dbReference type="STRING" id="928724.SacglDRAFT_01977"/>
<reference evidence="2" key="2">
    <citation type="submission" date="2012-01" db="EMBL/GenBank/DDBJ databases">
        <title>Noncontiguous Finished sequence of chromosome of Saccharomonospora glauca K62.</title>
        <authorList>
            <consortium name="US DOE Joint Genome Institute"/>
            <person name="Lucas S."/>
            <person name="Han J."/>
            <person name="Lapidus A."/>
            <person name="Cheng J.-F."/>
            <person name="Goodwin L."/>
            <person name="Pitluck S."/>
            <person name="Peters L."/>
            <person name="Mikhailova N."/>
            <person name="Held B."/>
            <person name="Detter J.C."/>
            <person name="Han C."/>
            <person name="Tapia R."/>
            <person name="Land M."/>
            <person name="Hauser L."/>
            <person name="Kyrpides N."/>
            <person name="Ivanova N."/>
            <person name="Pagani I."/>
            <person name="Brambilla E.-M."/>
            <person name="Klenk H.-P."/>
            <person name="Woyke T."/>
        </authorList>
    </citation>
    <scope>NUCLEOTIDE SEQUENCE [LARGE SCALE GENOMIC DNA]</scope>
    <source>
        <strain evidence="2">K62</strain>
    </source>
</reference>
<proteinExistence type="predicted"/>
<dbReference type="AlphaFoldDB" id="I1D1R0"/>
<sequence length="221" mass="23388">MGFWNARNAPWYAPSMPRVAIAALGYGVRPTHSVLTARAVPGSVVVVGSATSPQGLSRRLDDQRVGIFGGDNLRRNRACWPTSAAPLLGGLAATIGYFSIFGHGSSPGLCQGIHETVLGKHRKLFFVTGIVVMDEANDSNGDNAKDSEIWLVPGRGCRIRVHGQGNGFHGARGVPQTACFAGPGLRGVLSLLLGPAVALSRLSESSKMRNVRQGLHRALRT</sequence>
<gene>
    <name evidence="1" type="ORF">SacglDRAFT_01977</name>
</gene>
<dbReference type="Proteomes" id="UP000005087">
    <property type="component" value="Chromosome"/>
</dbReference>
<reference evidence="1 2" key="1">
    <citation type="submission" date="2011-09" db="EMBL/GenBank/DDBJ databases">
        <authorList>
            <consortium name="US DOE Joint Genome Institute (JGI-PGF)"/>
            <person name="Lucas S."/>
            <person name="Han J."/>
            <person name="Lapidus A."/>
            <person name="Cheng J.-F."/>
            <person name="Goodwin L."/>
            <person name="Pitluck S."/>
            <person name="Peters L."/>
            <person name="Land M.L."/>
            <person name="Hauser L."/>
            <person name="Brambilla E."/>
            <person name="Klenk H.-P."/>
            <person name="Woyke T.J."/>
        </authorList>
    </citation>
    <scope>NUCLEOTIDE SEQUENCE [LARGE SCALE GENOMIC DNA]</scope>
    <source>
        <strain evidence="1 2">K62</strain>
    </source>
</reference>
<name>I1D1R0_9PSEU</name>
<organism evidence="1 2">
    <name type="scientific">Saccharomonospora glauca K62</name>
    <dbReference type="NCBI Taxonomy" id="928724"/>
    <lineage>
        <taxon>Bacteria</taxon>
        <taxon>Bacillati</taxon>
        <taxon>Actinomycetota</taxon>
        <taxon>Actinomycetes</taxon>
        <taxon>Pseudonocardiales</taxon>
        <taxon>Pseudonocardiaceae</taxon>
        <taxon>Saccharomonospora</taxon>
    </lineage>
</organism>
<evidence type="ECO:0000313" key="2">
    <source>
        <dbReference type="Proteomes" id="UP000005087"/>
    </source>
</evidence>
<protein>
    <submittedName>
        <fullName evidence="1">Uncharacterized protein</fullName>
    </submittedName>
</protein>
<dbReference type="EMBL" id="CM001484">
    <property type="protein sequence ID" value="EIE98884.1"/>
    <property type="molecule type" value="Genomic_DNA"/>
</dbReference>
<accession>I1D1R0</accession>
<keyword evidence="2" id="KW-1185">Reference proteome</keyword>
<dbReference type="HOGENOM" id="CLU_1249881_0_0_11"/>
<evidence type="ECO:0000313" key="1">
    <source>
        <dbReference type="EMBL" id="EIE98884.1"/>
    </source>
</evidence>